<protein>
    <submittedName>
        <fullName evidence="2">Uncharacterized protein</fullName>
    </submittedName>
</protein>
<proteinExistence type="predicted"/>
<gene>
    <name evidence="2" type="ORF">BECKSD772E_GA0070983_107222</name>
</gene>
<evidence type="ECO:0000313" key="2">
    <source>
        <dbReference type="EMBL" id="VFK46404.1"/>
    </source>
</evidence>
<accession>A0A450YXZ9</accession>
<name>A0A450YXZ9_9GAMM</name>
<dbReference type="EMBL" id="CAADFU010000072">
    <property type="protein sequence ID" value="VFK46404.1"/>
    <property type="molecule type" value="Genomic_DNA"/>
</dbReference>
<organism evidence="2">
    <name type="scientific">Candidatus Kentrum sp. SD</name>
    <dbReference type="NCBI Taxonomy" id="2126332"/>
    <lineage>
        <taxon>Bacteria</taxon>
        <taxon>Pseudomonadati</taxon>
        <taxon>Pseudomonadota</taxon>
        <taxon>Gammaproteobacteria</taxon>
        <taxon>Candidatus Kentrum</taxon>
    </lineage>
</organism>
<dbReference type="AlphaFoldDB" id="A0A450YXZ9"/>
<evidence type="ECO:0000256" key="1">
    <source>
        <dbReference type="SAM" id="MobiDB-lite"/>
    </source>
</evidence>
<sequence>MASKSFRFSGKLQSPGADDEMDVNVAFQVATESMKNSGNCR</sequence>
<feature type="region of interest" description="Disordered" evidence="1">
    <location>
        <begin position="1"/>
        <end position="21"/>
    </location>
</feature>
<reference evidence="2" key="1">
    <citation type="submission" date="2019-02" db="EMBL/GenBank/DDBJ databases">
        <authorList>
            <person name="Gruber-Vodicka R. H."/>
            <person name="Seah K. B. B."/>
        </authorList>
    </citation>
    <scope>NUCLEOTIDE SEQUENCE</scope>
    <source>
        <strain evidence="2">BECK_S1320</strain>
    </source>
</reference>